<accession>R7Z9D2</accession>
<keyword evidence="1" id="KW-0540">Nuclease</keyword>
<evidence type="ECO:0000313" key="6">
    <source>
        <dbReference type="Proteomes" id="UP000013911"/>
    </source>
</evidence>
<dbReference type="InterPro" id="IPR012337">
    <property type="entry name" value="RNaseH-like_sf"/>
</dbReference>
<dbReference type="eggNOG" id="COG2176">
    <property type="taxonomic scope" value="Bacteria"/>
</dbReference>
<evidence type="ECO:0000259" key="4">
    <source>
        <dbReference type="SMART" id="SM00479"/>
    </source>
</evidence>
<dbReference type="InterPro" id="IPR006054">
    <property type="entry name" value="DnaQ"/>
</dbReference>
<dbReference type="Proteomes" id="UP000013911">
    <property type="component" value="Unassembled WGS sequence"/>
</dbReference>
<dbReference type="Gene3D" id="3.30.420.10">
    <property type="entry name" value="Ribonuclease H-like superfamily/Ribonuclease H"/>
    <property type="match status" value="1"/>
</dbReference>
<dbReference type="NCBIfam" id="TIGR00573">
    <property type="entry name" value="dnaq"/>
    <property type="match status" value="1"/>
</dbReference>
<dbReference type="SUPFAM" id="SSF53098">
    <property type="entry name" value="Ribonuclease H-like"/>
    <property type="match status" value="1"/>
</dbReference>
<dbReference type="EMBL" id="AQPX01000032">
    <property type="protein sequence ID" value="EON70566.1"/>
    <property type="molecule type" value="Genomic_DNA"/>
</dbReference>
<protein>
    <submittedName>
        <fullName evidence="5">DNA polymerase III subunit epsilon</fullName>
    </submittedName>
</protein>
<dbReference type="RefSeq" id="WP_010861104.1">
    <property type="nucleotide sequence ID" value="NZ_KB933407.1"/>
</dbReference>
<dbReference type="GO" id="GO:0045004">
    <property type="term" value="P:DNA replication proofreading"/>
    <property type="evidence" value="ECO:0007669"/>
    <property type="project" value="TreeGrafter"/>
</dbReference>
<dbReference type="PANTHER" id="PTHR30231:SF41">
    <property type="entry name" value="DNA POLYMERASE III SUBUNIT EPSILON"/>
    <property type="match status" value="1"/>
</dbReference>
<reference evidence="5 6" key="1">
    <citation type="submission" date="2013-04" db="EMBL/GenBank/DDBJ databases">
        <title>Draft genome of the heavy metal tolerant bacterium Lysinibacillus sphaericus strain OT4b.31.</title>
        <authorList>
            <person name="Pena-Montenegro T.D."/>
            <person name="Dussan J."/>
        </authorList>
    </citation>
    <scope>NUCLEOTIDE SEQUENCE [LARGE SCALE GENOMIC DNA]</scope>
    <source>
        <strain evidence="5 6">OT4b.31</strain>
    </source>
</reference>
<dbReference type="AlphaFoldDB" id="R7Z9D2"/>
<sequence>MNWFKKLFSKKKKIDIPIEKQELERKDYTVKLRMNNPSTLTPIEKRIIELQNENPNMLEEEIKTKIIEEEKRKIADNIINNTKIEIVRGKPNSTNTIQQQKVTSFRDLNIVPDSKLVYSRIRKLVPNFIVLDFETTGLSNNTDEIIQVAAVRYENFEEKEKFVTFVKPSKRIPYDATEINGISNDDVKDAPSIKEILPKLLEFLKDDVIVAHNASFDMKFLLSAMYKEEIEYRKFKAIDTLALSRKHIDFTKNHKLSTLKSFLKLNHLKSHDALHDCFVTAELYKYCYEENLVKN</sequence>
<proteinExistence type="predicted"/>
<gene>
    <name evidence="5" type="ORF">H131_21027</name>
</gene>
<organism evidence="5 6">
    <name type="scientific">Lysinibacillus sphaericus OT4b.31</name>
    <dbReference type="NCBI Taxonomy" id="1285586"/>
    <lineage>
        <taxon>Bacteria</taxon>
        <taxon>Bacillati</taxon>
        <taxon>Bacillota</taxon>
        <taxon>Bacilli</taxon>
        <taxon>Bacillales</taxon>
        <taxon>Bacillaceae</taxon>
        <taxon>Lysinibacillus</taxon>
    </lineage>
</organism>
<evidence type="ECO:0000256" key="1">
    <source>
        <dbReference type="ARBA" id="ARBA00022722"/>
    </source>
</evidence>
<dbReference type="PANTHER" id="PTHR30231">
    <property type="entry name" value="DNA POLYMERASE III SUBUNIT EPSILON"/>
    <property type="match status" value="1"/>
</dbReference>
<evidence type="ECO:0000256" key="3">
    <source>
        <dbReference type="ARBA" id="ARBA00022839"/>
    </source>
</evidence>
<evidence type="ECO:0000256" key="2">
    <source>
        <dbReference type="ARBA" id="ARBA00022801"/>
    </source>
</evidence>
<dbReference type="PATRIC" id="fig|1285586.5.peg.4378"/>
<dbReference type="CDD" id="cd06127">
    <property type="entry name" value="DEDDh"/>
    <property type="match status" value="1"/>
</dbReference>
<dbReference type="InterPro" id="IPR036397">
    <property type="entry name" value="RNaseH_sf"/>
</dbReference>
<dbReference type="GO" id="GO:0003677">
    <property type="term" value="F:DNA binding"/>
    <property type="evidence" value="ECO:0007669"/>
    <property type="project" value="InterPro"/>
</dbReference>
<dbReference type="HOGENOM" id="CLU_942683_0_0_9"/>
<evidence type="ECO:0000313" key="5">
    <source>
        <dbReference type="EMBL" id="EON70566.1"/>
    </source>
</evidence>
<name>R7Z9D2_LYSSH</name>
<dbReference type="GO" id="GO:0005829">
    <property type="term" value="C:cytosol"/>
    <property type="evidence" value="ECO:0007669"/>
    <property type="project" value="TreeGrafter"/>
</dbReference>
<keyword evidence="3" id="KW-0269">Exonuclease</keyword>
<dbReference type="Pfam" id="PF00929">
    <property type="entry name" value="RNase_T"/>
    <property type="match status" value="1"/>
</dbReference>
<dbReference type="GO" id="GO:0003887">
    <property type="term" value="F:DNA-directed DNA polymerase activity"/>
    <property type="evidence" value="ECO:0007669"/>
    <property type="project" value="InterPro"/>
</dbReference>
<dbReference type="GO" id="GO:0008408">
    <property type="term" value="F:3'-5' exonuclease activity"/>
    <property type="evidence" value="ECO:0007669"/>
    <property type="project" value="TreeGrafter"/>
</dbReference>
<feature type="domain" description="Exonuclease" evidence="4">
    <location>
        <begin position="127"/>
        <end position="293"/>
    </location>
</feature>
<keyword evidence="2" id="KW-0378">Hydrolase</keyword>
<dbReference type="FunFam" id="3.30.420.10:FF:000045">
    <property type="entry name" value="3'-5' exonuclease DinG"/>
    <property type="match status" value="1"/>
</dbReference>
<dbReference type="SMART" id="SM00479">
    <property type="entry name" value="EXOIII"/>
    <property type="match status" value="1"/>
</dbReference>
<comment type="caution">
    <text evidence="5">The sequence shown here is derived from an EMBL/GenBank/DDBJ whole genome shotgun (WGS) entry which is preliminary data.</text>
</comment>
<dbReference type="InterPro" id="IPR013520">
    <property type="entry name" value="Ribonucl_H"/>
</dbReference>